<keyword evidence="3" id="KW-1185">Reference proteome</keyword>
<evidence type="ECO:0000313" key="1">
    <source>
        <dbReference type="EMBL" id="MBB4007994.1"/>
    </source>
</evidence>
<gene>
    <name evidence="2" type="ORF">BJF91_09265</name>
    <name evidence="1" type="ORF">GGQ71_002257</name>
</gene>
<protein>
    <submittedName>
        <fullName evidence="2">NagC family transcriptional regulator</fullName>
    </submittedName>
    <submittedName>
        <fullName evidence="1">Putative NBD/HSP70 family sugar kinase</fullName>
    </submittedName>
</protein>
<dbReference type="GO" id="GO:0019262">
    <property type="term" value="P:N-acetylneuraminate catabolic process"/>
    <property type="evidence" value="ECO:0007669"/>
    <property type="project" value="TreeGrafter"/>
</dbReference>
<dbReference type="Proteomes" id="UP000544107">
    <property type="component" value="Unassembled WGS sequence"/>
</dbReference>
<dbReference type="InterPro" id="IPR036388">
    <property type="entry name" value="WH-like_DNA-bd_sf"/>
</dbReference>
<evidence type="ECO:0000313" key="2">
    <source>
        <dbReference type="EMBL" id="OLP48306.1"/>
    </source>
</evidence>
<keyword evidence="1" id="KW-0808">Transferase</keyword>
<dbReference type="InterPro" id="IPR000600">
    <property type="entry name" value="ROK"/>
</dbReference>
<reference evidence="1 4" key="2">
    <citation type="submission" date="2020-08" db="EMBL/GenBank/DDBJ databases">
        <title>Genomic Encyclopedia of Type Strains, Phase IV (KMG-IV): sequencing the most valuable type-strain genomes for metagenomic binning, comparative biology and taxonomic classification.</title>
        <authorList>
            <person name="Goeker M."/>
        </authorList>
    </citation>
    <scope>NUCLEOTIDE SEQUENCE [LARGE SCALE GENOMIC DNA]</scope>
    <source>
        <strain evidence="1 4">DSM 100021</strain>
    </source>
</reference>
<dbReference type="Gene3D" id="3.30.420.40">
    <property type="match status" value="2"/>
</dbReference>
<dbReference type="RefSeq" id="WP_075616360.1">
    <property type="nucleotide sequence ID" value="NZ_JACIED010000002.1"/>
</dbReference>
<dbReference type="Gene3D" id="1.10.10.10">
    <property type="entry name" value="Winged helix-like DNA-binding domain superfamily/Winged helix DNA-binding domain"/>
    <property type="match status" value="1"/>
</dbReference>
<dbReference type="EMBL" id="MKIN01000024">
    <property type="protein sequence ID" value="OLP48306.1"/>
    <property type="molecule type" value="Genomic_DNA"/>
</dbReference>
<dbReference type="Pfam" id="PF00480">
    <property type="entry name" value="ROK"/>
    <property type="match status" value="2"/>
</dbReference>
<dbReference type="InterPro" id="IPR043129">
    <property type="entry name" value="ATPase_NBD"/>
</dbReference>
<keyword evidence="1" id="KW-0418">Kinase</keyword>
<evidence type="ECO:0000313" key="4">
    <source>
        <dbReference type="Proteomes" id="UP000544107"/>
    </source>
</evidence>
<dbReference type="PANTHER" id="PTHR18964">
    <property type="entry name" value="ROK (REPRESSOR, ORF, KINASE) FAMILY"/>
    <property type="match status" value="1"/>
</dbReference>
<name>A0A1Q9A1D9_9HYPH</name>
<dbReference type="GO" id="GO:0009384">
    <property type="term" value="F:N-acylmannosamine kinase activity"/>
    <property type="evidence" value="ECO:0007669"/>
    <property type="project" value="TreeGrafter"/>
</dbReference>
<dbReference type="OrthoDB" id="8595273at2"/>
<accession>A0A1Q9A1D9</accession>
<dbReference type="EMBL" id="JACIED010000002">
    <property type="protein sequence ID" value="MBB4007994.1"/>
    <property type="molecule type" value="Genomic_DNA"/>
</dbReference>
<dbReference type="AlphaFoldDB" id="A0A1Q9A1D9"/>
<proteinExistence type="predicted"/>
<dbReference type="InterPro" id="IPR036390">
    <property type="entry name" value="WH_DNA-bd_sf"/>
</dbReference>
<sequence>MTQLSRQTSRFDRQPLASENERLILDIVRRLGPIARAAVTGHTNLTQQSVHRLVEGLIERGLLRLGAPLKGTRGQPSPTIELAAEEVLSLGISINTDTAIICLADFRGEIIAQTKLGFAPQDRTATLEALVAARDDMLKAQDLPGERLLGLGFSMSGVFVHGERIFNAPEPLVDWSLIDLRPILEDMFQLPAWLENNATTGAIGESLVGVGRWCDTFVYLSFNYGFGGGLILNGQPFHGFHGNAGEISGIYDPSEADRRPALQYLLQVLQERGIDIHSVETLYEQFDPAWPGVEDWLQATMPQVERMVATLIAVIDPQAIVFGGQIPPILGQAMIDRCALPSQRQHRYGVAPKEARLVLAEAKGDAGAIGAALLPLKMRYFV</sequence>
<reference evidence="2 3" key="1">
    <citation type="submission" date="2016-09" db="EMBL/GenBank/DDBJ databases">
        <title>Rhizobium oryziradicis sp. nov., isolated from the root of rice.</title>
        <authorList>
            <person name="Zhao J."/>
            <person name="Zhang X."/>
        </authorList>
    </citation>
    <scope>NUCLEOTIDE SEQUENCE [LARGE SCALE GENOMIC DNA]</scope>
    <source>
        <strain evidence="2 3">14971</strain>
    </source>
</reference>
<dbReference type="CDD" id="cd23763">
    <property type="entry name" value="ASKHA_ATPase_ROK"/>
    <property type="match status" value="1"/>
</dbReference>
<comment type="caution">
    <text evidence="2">The sequence shown here is derived from an EMBL/GenBank/DDBJ whole genome shotgun (WGS) entry which is preliminary data.</text>
</comment>
<dbReference type="PANTHER" id="PTHR18964:SF169">
    <property type="entry name" value="N-ACETYLMANNOSAMINE KINASE"/>
    <property type="match status" value="1"/>
</dbReference>
<dbReference type="SUPFAM" id="SSF53067">
    <property type="entry name" value="Actin-like ATPase domain"/>
    <property type="match status" value="1"/>
</dbReference>
<organism evidence="2 3">
    <name type="scientific">Allorhizobium taibaishanense</name>
    <dbReference type="NCBI Taxonomy" id="887144"/>
    <lineage>
        <taxon>Bacteria</taxon>
        <taxon>Pseudomonadati</taxon>
        <taxon>Pseudomonadota</taxon>
        <taxon>Alphaproteobacteria</taxon>
        <taxon>Hyphomicrobiales</taxon>
        <taxon>Rhizobiaceae</taxon>
        <taxon>Rhizobium/Agrobacterium group</taxon>
        <taxon>Allorhizobium</taxon>
    </lineage>
</organism>
<dbReference type="STRING" id="887144.BJF91_09265"/>
<evidence type="ECO:0000313" key="3">
    <source>
        <dbReference type="Proteomes" id="UP000185598"/>
    </source>
</evidence>
<dbReference type="SUPFAM" id="SSF46785">
    <property type="entry name" value="Winged helix' DNA-binding domain"/>
    <property type="match status" value="1"/>
</dbReference>
<dbReference type="Proteomes" id="UP000185598">
    <property type="component" value="Unassembled WGS sequence"/>
</dbReference>